<comment type="similarity">
    <text evidence="1">Belongs to the peptidase M24B family.</text>
</comment>
<keyword evidence="3" id="KW-0378">Hydrolase</keyword>
<name>A5D338_PELTS</name>
<dbReference type="InterPro" id="IPR029149">
    <property type="entry name" value="Creatin/AminoP/Spt16_N"/>
</dbReference>
<dbReference type="FunFam" id="3.90.230.10:FF:000014">
    <property type="entry name" value="Aminopeptidase P family protein"/>
    <property type="match status" value="1"/>
</dbReference>
<dbReference type="GO" id="GO:0004177">
    <property type="term" value="F:aminopeptidase activity"/>
    <property type="evidence" value="ECO:0007669"/>
    <property type="project" value="UniProtKB-KW"/>
</dbReference>
<dbReference type="PRINTS" id="PR00599">
    <property type="entry name" value="MAPEPTIDASE"/>
</dbReference>
<reference evidence="7" key="1">
    <citation type="journal article" date="2008" name="Genome Res.">
        <title>The genome of Pelotomaculum thermopropionicum reveals niche-associated evolution in anaerobic microbiota.</title>
        <authorList>
            <person name="Kosaka T."/>
            <person name="Kato S."/>
            <person name="Shimoyama T."/>
            <person name="Ishii S."/>
            <person name="Abe T."/>
            <person name="Watanabe K."/>
        </authorList>
    </citation>
    <scope>NUCLEOTIDE SEQUENCE [LARGE SCALE GENOMIC DNA]</scope>
    <source>
        <strain evidence="7">DSM 13744 / JCM 10971 / SI</strain>
    </source>
</reference>
<dbReference type="InterPro" id="IPR050659">
    <property type="entry name" value="Peptidase_M24B"/>
</dbReference>
<keyword evidence="6" id="KW-0031">Aminopeptidase</keyword>
<organism evidence="6 7">
    <name type="scientific">Pelotomaculum thermopropionicum (strain DSM 13744 / JCM 10971 / SI)</name>
    <dbReference type="NCBI Taxonomy" id="370438"/>
    <lineage>
        <taxon>Bacteria</taxon>
        <taxon>Bacillati</taxon>
        <taxon>Bacillota</taxon>
        <taxon>Clostridia</taxon>
        <taxon>Eubacteriales</taxon>
        <taxon>Desulfotomaculaceae</taxon>
        <taxon>Pelotomaculum</taxon>
    </lineage>
</organism>
<evidence type="ECO:0000259" key="4">
    <source>
        <dbReference type="Pfam" id="PF00557"/>
    </source>
</evidence>
<evidence type="ECO:0000256" key="1">
    <source>
        <dbReference type="ARBA" id="ARBA00008766"/>
    </source>
</evidence>
<dbReference type="PROSITE" id="PS00491">
    <property type="entry name" value="PROLINE_PEPTIDASE"/>
    <property type="match status" value="1"/>
</dbReference>
<dbReference type="InterPro" id="IPR001714">
    <property type="entry name" value="Pept_M24_MAP"/>
</dbReference>
<dbReference type="MEROPS" id="M24.008"/>
<dbReference type="PANTHER" id="PTHR46112">
    <property type="entry name" value="AMINOPEPTIDASE"/>
    <property type="match status" value="1"/>
</dbReference>
<dbReference type="SUPFAM" id="SSF53092">
    <property type="entry name" value="Creatinase/prolidase N-terminal domain"/>
    <property type="match status" value="1"/>
</dbReference>
<dbReference type="Pfam" id="PF00557">
    <property type="entry name" value="Peptidase_M24"/>
    <property type="match status" value="1"/>
</dbReference>
<evidence type="ECO:0000313" key="6">
    <source>
        <dbReference type="EMBL" id="BAF59342.1"/>
    </source>
</evidence>
<dbReference type="PANTHER" id="PTHR46112:SF3">
    <property type="entry name" value="AMINOPEPTIDASE YPDF"/>
    <property type="match status" value="1"/>
</dbReference>
<dbReference type="InterPro" id="IPR036005">
    <property type="entry name" value="Creatinase/aminopeptidase-like"/>
</dbReference>
<protein>
    <submittedName>
        <fullName evidence="6">Xaa-Pro aminopeptidase</fullName>
    </submittedName>
</protein>
<dbReference type="GO" id="GO:0008235">
    <property type="term" value="F:metalloexopeptidase activity"/>
    <property type="evidence" value="ECO:0007669"/>
    <property type="project" value="UniProtKB-ARBA"/>
</dbReference>
<evidence type="ECO:0000256" key="2">
    <source>
        <dbReference type="ARBA" id="ARBA00022723"/>
    </source>
</evidence>
<dbReference type="InterPro" id="IPR001131">
    <property type="entry name" value="Peptidase_M24B_aminopep-P_CS"/>
</dbReference>
<sequence length="358" mass="38816">MLKRVEKLRELLEGAGVEAFYVTSPENRFYLSGFTGTAGAVLVTREGLWLLTDFRYTGQARRECPGFEIVEVAGSYPEAVLEISRGKGGFSLLGCEGDHLTYSQFMALKEGLAGVGLKPLGGLVEKLRICKDESEINLIEQAVLFADEAFKRTLPYIRPGVTEREVALQLEYIMRRMGADASAFKIIVASGSRSALPHGVASAKTIQAGDLVTIDFGAVYGGYHSDLTRTVAVGRPDKKQEEIYSIVLEAQKKAIAALRAGVRALEVDYAARQTIRSRGYGSYFGHGTGHGLGLSIHEGPRLSERDGTVLQTGMVVTVEPGIYLPGWGGVRIEDTVVVEDGGCRVLTRSPKDELIVLL</sequence>
<dbReference type="InterPro" id="IPR000587">
    <property type="entry name" value="Creatinase_N"/>
</dbReference>
<gene>
    <name evidence="6" type="primary">PepP</name>
    <name evidence="6" type="ordered locus">PTH_1161</name>
</gene>
<dbReference type="HOGENOM" id="CLU_017266_4_2_9"/>
<evidence type="ECO:0000259" key="5">
    <source>
        <dbReference type="Pfam" id="PF01321"/>
    </source>
</evidence>
<feature type="domain" description="Peptidase M24" evidence="4">
    <location>
        <begin position="138"/>
        <end position="339"/>
    </location>
</feature>
<dbReference type="Pfam" id="PF01321">
    <property type="entry name" value="Creatinase_N"/>
    <property type="match status" value="1"/>
</dbReference>
<evidence type="ECO:0000256" key="3">
    <source>
        <dbReference type="ARBA" id="ARBA00022801"/>
    </source>
</evidence>
<keyword evidence="2" id="KW-0479">Metal-binding</keyword>
<proteinExistence type="inferred from homology"/>
<accession>A5D338</accession>
<keyword evidence="7" id="KW-1185">Reference proteome</keyword>
<evidence type="ECO:0000313" key="7">
    <source>
        <dbReference type="Proteomes" id="UP000006556"/>
    </source>
</evidence>
<keyword evidence="6" id="KW-0645">Protease</keyword>
<dbReference type="CDD" id="cd01092">
    <property type="entry name" value="APP-like"/>
    <property type="match status" value="1"/>
</dbReference>
<dbReference type="STRING" id="370438.PTH_1161"/>
<dbReference type="Gene3D" id="3.40.350.10">
    <property type="entry name" value="Creatinase/prolidase N-terminal domain"/>
    <property type="match status" value="1"/>
</dbReference>
<dbReference type="GO" id="GO:0046872">
    <property type="term" value="F:metal ion binding"/>
    <property type="evidence" value="ECO:0007669"/>
    <property type="project" value="UniProtKB-KW"/>
</dbReference>
<dbReference type="KEGG" id="pth:PTH_1161"/>
<dbReference type="eggNOG" id="COG0006">
    <property type="taxonomic scope" value="Bacteria"/>
</dbReference>
<dbReference type="SUPFAM" id="SSF55920">
    <property type="entry name" value="Creatinase/aminopeptidase"/>
    <property type="match status" value="1"/>
</dbReference>
<dbReference type="InterPro" id="IPR000994">
    <property type="entry name" value="Pept_M24"/>
</dbReference>
<dbReference type="AlphaFoldDB" id="A5D338"/>
<dbReference type="Proteomes" id="UP000006556">
    <property type="component" value="Chromosome"/>
</dbReference>
<dbReference type="Gene3D" id="3.90.230.10">
    <property type="entry name" value="Creatinase/methionine aminopeptidase superfamily"/>
    <property type="match status" value="1"/>
</dbReference>
<dbReference type="EMBL" id="AP009389">
    <property type="protein sequence ID" value="BAF59342.1"/>
    <property type="molecule type" value="Genomic_DNA"/>
</dbReference>
<feature type="domain" description="Creatinase N-terminal" evidence="5">
    <location>
        <begin position="4"/>
        <end position="130"/>
    </location>
</feature>